<keyword evidence="3" id="KW-1185">Reference proteome</keyword>
<dbReference type="PANTHER" id="PTHR43072:SF54">
    <property type="entry name" value="GCN5-RELATED N-ACETYLTRANSFERASE"/>
    <property type="match status" value="1"/>
</dbReference>
<name>A0A3N6WS34_9ACTN</name>
<dbReference type="InterPro" id="IPR016181">
    <property type="entry name" value="Acyl_CoA_acyltransferase"/>
</dbReference>
<dbReference type="GO" id="GO:0016747">
    <property type="term" value="F:acyltransferase activity, transferring groups other than amino-acyl groups"/>
    <property type="evidence" value="ECO:0007669"/>
    <property type="project" value="InterPro"/>
</dbReference>
<evidence type="ECO:0000313" key="2">
    <source>
        <dbReference type="EMBL" id="RQN07802.1"/>
    </source>
</evidence>
<protein>
    <submittedName>
        <fullName evidence="2">GNAT family N-acetyltransferase</fullName>
    </submittedName>
</protein>
<gene>
    <name evidence="2" type="ORF">EHW97_08565</name>
</gene>
<proteinExistence type="predicted"/>
<dbReference type="Gene3D" id="3.40.630.30">
    <property type="match status" value="1"/>
</dbReference>
<dbReference type="Proteomes" id="UP000275225">
    <property type="component" value="Unassembled WGS sequence"/>
</dbReference>
<dbReference type="Pfam" id="PF00583">
    <property type="entry name" value="Acetyltransf_1"/>
    <property type="match status" value="1"/>
</dbReference>
<dbReference type="OrthoDB" id="5241264at2"/>
<dbReference type="Pfam" id="PF13312">
    <property type="entry name" value="DUF4081"/>
    <property type="match status" value="1"/>
</dbReference>
<feature type="domain" description="N-acetyltransferase" evidence="1">
    <location>
        <begin position="143"/>
        <end position="283"/>
    </location>
</feature>
<keyword evidence="2" id="KW-0808">Transferase</keyword>
<dbReference type="SUPFAM" id="SSF55729">
    <property type="entry name" value="Acyl-CoA N-acyltransferases (Nat)"/>
    <property type="match status" value="1"/>
</dbReference>
<dbReference type="PROSITE" id="PS51186">
    <property type="entry name" value="GNAT"/>
    <property type="match status" value="1"/>
</dbReference>
<dbReference type="PIRSF" id="PIRSF021603">
    <property type="entry name" value="UCP21603_acetyltransf"/>
    <property type="match status" value="1"/>
</dbReference>
<dbReference type="InterPro" id="IPR000182">
    <property type="entry name" value="GNAT_dom"/>
</dbReference>
<accession>A0A3N6WS34</accession>
<sequence length="283" mass="31130">MTDVAAAATYVRSLSRHDLPELVALLDRDPLTNLFVRHRVDATRMDQRWLGAQIWGYFEGGTLTSACHVGANVVPVEATPAAIDAFAHRLARRDSQSRSIVGPAHVVGPLWERLRPHWGPARSERLDQPFLMMDNDSPVPPDDRVRPVALDEVDALYPASVAMFTEEVGIDPTVGDRGGYRARVTQLVSEGCSYAIIENGEVVFKTEVGASTAAACQLQGVWVDPRYRGRGISAPALAAVVFLVRRAFAPTVTLYVNDFNVPARRLYETVGFRQVDTFATILM</sequence>
<dbReference type="InterPro" id="IPR025289">
    <property type="entry name" value="DUF4081"/>
</dbReference>
<dbReference type="PANTHER" id="PTHR43072">
    <property type="entry name" value="N-ACETYLTRANSFERASE"/>
    <property type="match status" value="1"/>
</dbReference>
<dbReference type="EMBL" id="RQJX01000010">
    <property type="protein sequence ID" value="RQN07802.1"/>
    <property type="molecule type" value="Genomic_DNA"/>
</dbReference>
<dbReference type="AlphaFoldDB" id="A0A3N6WS34"/>
<evidence type="ECO:0000259" key="1">
    <source>
        <dbReference type="PROSITE" id="PS51186"/>
    </source>
</evidence>
<dbReference type="RefSeq" id="WP_124236753.1">
    <property type="nucleotide sequence ID" value="NZ_JBHUFI010000019.1"/>
</dbReference>
<reference evidence="2 3" key="1">
    <citation type="submission" date="2018-11" db="EMBL/GenBank/DDBJ databases">
        <authorList>
            <person name="Li F."/>
        </authorList>
    </citation>
    <scope>NUCLEOTIDE SEQUENCE [LARGE SCALE GENOMIC DNA]</scope>
    <source>
        <strain evidence="2 3">YS17T</strain>
    </source>
</reference>
<dbReference type="InterPro" id="IPR016794">
    <property type="entry name" value="UCP21603_acetyltransf"/>
</dbReference>
<comment type="caution">
    <text evidence="2">The sequence shown here is derived from an EMBL/GenBank/DDBJ whole genome shotgun (WGS) entry which is preliminary data.</text>
</comment>
<organism evidence="2 3">
    <name type="scientific">Aeromicrobium camelliae</name>
    <dbReference type="NCBI Taxonomy" id="1538144"/>
    <lineage>
        <taxon>Bacteria</taxon>
        <taxon>Bacillati</taxon>
        <taxon>Actinomycetota</taxon>
        <taxon>Actinomycetes</taxon>
        <taxon>Propionibacteriales</taxon>
        <taxon>Nocardioidaceae</taxon>
        <taxon>Aeromicrobium</taxon>
    </lineage>
</organism>
<evidence type="ECO:0000313" key="3">
    <source>
        <dbReference type="Proteomes" id="UP000275225"/>
    </source>
</evidence>